<comment type="caution">
    <text evidence="2">The sequence shown here is derived from an EMBL/GenBank/DDBJ whole genome shotgun (WGS) entry which is preliminary data.</text>
</comment>
<evidence type="ECO:0000256" key="1">
    <source>
        <dbReference type="SAM" id="MobiDB-lite"/>
    </source>
</evidence>
<gene>
    <name evidence="2" type="ORF">FCULG_00007359</name>
</gene>
<dbReference type="EMBL" id="PVEM01000003">
    <property type="protein sequence ID" value="PTD10701.1"/>
    <property type="molecule type" value="Genomic_DNA"/>
</dbReference>
<feature type="region of interest" description="Disordered" evidence="1">
    <location>
        <begin position="18"/>
        <end position="57"/>
    </location>
</feature>
<name>A0A2T4H4F6_FUSCU</name>
<evidence type="ECO:0000313" key="2">
    <source>
        <dbReference type="EMBL" id="PTD10701.1"/>
    </source>
</evidence>
<organism evidence="2 3">
    <name type="scientific">Fusarium culmorum</name>
    <dbReference type="NCBI Taxonomy" id="5516"/>
    <lineage>
        <taxon>Eukaryota</taxon>
        <taxon>Fungi</taxon>
        <taxon>Dikarya</taxon>
        <taxon>Ascomycota</taxon>
        <taxon>Pezizomycotina</taxon>
        <taxon>Sordariomycetes</taxon>
        <taxon>Hypocreomycetidae</taxon>
        <taxon>Hypocreales</taxon>
        <taxon>Nectriaceae</taxon>
        <taxon>Fusarium</taxon>
    </lineage>
</organism>
<feature type="compositionally biased region" description="Polar residues" evidence="1">
    <location>
        <begin position="38"/>
        <end position="53"/>
    </location>
</feature>
<proteinExistence type="predicted"/>
<feature type="non-terminal residue" evidence="2">
    <location>
        <position position="1"/>
    </location>
</feature>
<dbReference type="AlphaFoldDB" id="A0A2T4H4F6"/>
<dbReference type="Proteomes" id="UP000241587">
    <property type="component" value="Unassembled WGS sequence"/>
</dbReference>
<sequence>DVYFFFTKALGPDKSVRIENSGLKSRHPRRQGLLDGPSVTSPLQQHNTPPQTRETSDSELLKYDMSDIQVRFLGVLAYPDRYAKEDDLAQQSLLLPVPTTACMDGRKEISLRNN</sequence>
<dbReference type="OMA" id="CMDGRKE"/>
<reference evidence="2 3" key="1">
    <citation type="submission" date="2018-02" db="EMBL/GenBank/DDBJ databases">
        <title>Fusarium culmorum secondary metabolites in fungal-bacterial-plant interactions.</title>
        <authorList>
            <person name="Schmidt R."/>
        </authorList>
    </citation>
    <scope>NUCLEOTIDE SEQUENCE [LARGE SCALE GENOMIC DNA]</scope>
    <source>
        <strain evidence="2 3">PV</strain>
    </source>
</reference>
<protein>
    <submittedName>
        <fullName evidence="2">Uncharacterized protein</fullName>
    </submittedName>
</protein>
<dbReference type="OrthoDB" id="10346636at2759"/>
<evidence type="ECO:0000313" key="3">
    <source>
        <dbReference type="Proteomes" id="UP000241587"/>
    </source>
</evidence>
<keyword evidence="3" id="KW-1185">Reference proteome</keyword>
<accession>A0A2T4H4F6</accession>